<keyword evidence="9" id="KW-1185">Reference proteome</keyword>
<evidence type="ECO:0000256" key="2">
    <source>
        <dbReference type="ARBA" id="ARBA00012652"/>
    </source>
</evidence>
<dbReference type="Gene3D" id="2.60.420.10">
    <property type="entry name" value="Maltose phosphorylase, domain 3"/>
    <property type="match status" value="1"/>
</dbReference>
<evidence type="ECO:0000256" key="1">
    <source>
        <dbReference type="ARBA" id="ARBA00001445"/>
    </source>
</evidence>
<dbReference type="InterPro" id="IPR035398">
    <property type="entry name" value="Bac_rhamnosid_C"/>
</dbReference>
<feature type="domain" description="Bacterial alpha-L-rhamnosidase N-terminal" evidence="5">
    <location>
        <begin position="156"/>
        <end position="323"/>
    </location>
</feature>
<dbReference type="KEGG" id="pmq:PM3016_1061"/>
<accession>H6N9J2</accession>
<evidence type="ECO:0000313" key="9">
    <source>
        <dbReference type="Proteomes" id="UP000007523"/>
    </source>
</evidence>
<dbReference type="Pfam" id="PF25788">
    <property type="entry name" value="Ig_Rha78A_N"/>
    <property type="match status" value="1"/>
</dbReference>
<dbReference type="Pfam" id="PF08531">
    <property type="entry name" value="Bac_rhamnosid_N"/>
    <property type="match status" value="1"/>
</dbReference>
<protein>
    <recommendedName>
        <fullName evidence="2">alpha-L-rhamnosidase</fullName>
        <ecNumber evidence="2">3.2.1.40</ecNumber>
    </recommendedName>
</protein>
<dbReference type="Pfam" id="PF05592">
    <property type="entry name" value="Bac_rhamnosid"/>
    <property type="match status" value="1"/>
</dbReference>
<evidence type="ECO:0000259" key="4">
    <source>
        <dbReference type="Pfam" id="PF05592"/>
    </source>
</evidence>
<comment type="catalytic activity">
    <reaction evidence="1">
        <text>Hydrolysis of terminal non-reducing alpha-L-rhamnose residues in alpha-L-rhamnosides.</text>
        <dbReference type="EC" id="3.2.1.40"/>
    </reaction>
</comment>
<dbReference type="InterPro" id="IPR035396">
    <property type="entry name" value="Bac_rhamnosid6H"/>
</dbReference>
<dbReference type="HOGENOM" id="CLU_002926_1_1_9"/>
<dbReference type="Proteomes" id="UP000007523">
    <property type="component" value="Chromosome"/>
</dbReference>
<dbReference type="Pfam" id="PF17389">
    <property type="entry name" value="Bac_rhamnosid6H"/>
    <property type="match status" value="1"/>
</dbReference>
<proteinExistence type="predicted"/>
<dbReference type="InterPro" id="IPR008928">
    <property type="entry name" value="6-hairpin_glycosidase_sf"/>
</dbReference>
<feature type="domain" description="Alpha-L-rhamnosidase six-hairpin glycosidase" evidence="6">
    <location>
        <begin position="440"/>
        <end position="782"/>
    </location>
</feature>
<dbReference type="SUPFAM" id="SSF48208">
    <property type="entry name" value="Six-hairpin glycosidases"/>
    <property type="match status" value="1"/>
</dbReference>
<dbReference type="EC" id="3.2.1.40" evidence="2"/>
<reference evidence="8 9" key="1">
    <citation type="journal article" date="2012" name="J. Bacteriol.">
        <title>Complete Genome Sequence of Paenibacillus mucilaginosus 3016, a Bacterium Functional as Microbial Fertilizer.</title>
        <authorList>
            <person name="Ma M."/>
            <person name="Wang Z."/>
            <person name="Li L."/>
            <person name="Jiang X."/>
            <person name="Guan D."/>
            <person name="Cao F."/>
            <person name="Chen H."/>
            <person name="Wang X."/>
            <person name="Shen D."/>
            <person name="Du B."/>
            <person name="Li J."/>
        </authorList>
    </citation>
    <scope>NUCLEOTIDE SEQUENCE [LARGE SCALE GENOMIC DNA]</scope>
    <source>
        <strain evidence="8 9">3016</strain>
    </source>
</reference>
<evidence type="ECO:0000256" key="3">
    <source>
        <dbReference type="ARBA" id="ARBA00022801"/>
    </source>
</evidence>
<dbReference type="InterPro" id="IPR013737">
    <property type="entry name" value="Bac_rhamnosid_N"/>
</dbReference>
<organism evidence="8 9">
    <name type="scientific">Paenibacillus mucilaginosus 3016</name>
    <dbReference type="NCBI Taxonomy" id="1116391"/>
    <lineage>
        <taxon>Bacteria</taxon>
        <taxon>Bacillati</taxon>
        <taxon>Bacillota</taxon>
        <taxon>Bacilli</taxon>
        <taxon>Bacillales</taxon>
        <taxon>Paenibacillaceae</taxon>
        <taxon>Paenibacillus</taxon>
    </lineage>
</organism>
<evidence type="ECO:0000259" key="7">
    <source>
        <dbReference type="Pfam" id="PF17390"/>
    </source>
</evidence>
<name>H6N9J2_9BACL</name>
<dbReference type="GO" id="GO:0030596">
    <property type="term" value="F:alpha-L-rhamnosidase activity"/>
    <property type="evidence" value="ECO:0007669"/>
    <property type="project" value="UniProtKB-EC"/>
</dbReference>
<evidence type="ECO:0000313" key="8">
    <source>
        <dbReference type="EMBL" id="AFC27998.1"/>
    </source>
</evidence>
<sequence length="971" mass="108859">MRKDTEVMNPLNVYSLSCEYRTNPLGLDVDRPRISWKLQSDRKAAMQSSYRVQVEASGRTFDNNPVWDSGVVASEQSIHVEYAGPELAPRTRYYYRVKVWDSCGRESDWSEAAWWETGLLGREPWRADWITPAADGLDAASEAVFLLRKSFSLQSRITSARIYASALGLYELYLNGSRIGEELLAPGWTSYGHRIQYQTYDVTALLRKGVNGIGLMLADGWYKGGMGEGKFRYGDRRAALLQLCVRYEDGSEAWIVTDSCWKAAAGPVLYSNIYNGEKYDARLEREGWSTGTFEDNDWKAVEVLDGPKDKLVAQENEPVRVTEEIRPAAVLLTPNGNTVLDMGQNMVGRIRLTVKAPAGTCIKLKHAEVLDKEGNIYFGNLKEARQEVEYIAKGEGTEVYAPRFTFQGFRYVRVEGYPGEAGVLPPDSFVGQVMHTDMNRTGGFECSDPLVNQLQRNIVWGQRGNFIDVPTDCPQRSERLGWTADAQVFVSTALFNYQGGPIFTKYMRDLKADQLPDGGIPFIIPNVQDGDSAAGWGDAAVIIPWTLYQYYGDKRILEEQYASMKAWVEYIRAQGENEYAWNTGFQFGDWLALDAKENSYVGATPRDLVATAYYAYSTRLLRSSAEILGRGEDAEEYGRLLDGILSYFRGEYVTPFGRMAAPTQTAHVLALVFGLVDGSARKRIARDLNELIVENDYHLTTGFVGTPYLCFALSDNGYHSTAVKLLQQQSYPGWLYPITKGATTVWEHWDSIKPDGSFWSDNMNSFNHYAYGSIGDWLYRKVAGLDMDFSAPAYKKLRLHPKPAARGLRSASASFESMYGEIRSGWRTADGRIEVTVRVPANTRAEVLLPGAQAAHVLAGGQPLAGTEGIGPGFETEEGLLLTVGSGDYTFTYKNDDLFRVAYTEESLVRELLAYEEDKELLVKHLPEVDRPPLKFYVKNLSLKQLMKDKSKGITAERVAGLLQELNRIVY</sequence>
<dbReference type="EMBL" id="CP003235">
    <property type="protein sequence ID" value="AFC27998.1"/>
    <property type="molecule type" value="Genomic_DNA"/>
</dbReference>
<dbReference type="InterPro" id="IPR016007">
    <property type="entry name" value="Alpha_rhamnosid"/>
</dbReference>
<keyword evidence="3" id="KW-0378">Hydrolase</keyword>
<dbReference type="STRING" id="1116391.PM3016_1061"/>
<dbReference type="Gene3D" id="2.60.120.260">
    <property type="entry name" value="Galactose-binding domain-like"/>
    <property type="match status" value="2"/>
</dbReference>
<dbReference type="Gene3D" id="1.50.10.10">
    <property type="match status" value="1"/>
</dbReference>
<dbReference type="InterPro" id="IPR013783">
    <property type="entry name" value="Ig-like_fold"/>
</dbReference>
<dbReference type="InterPro" id="IPR036116">
    <property type="entry name" value="FN3_sf"/>
</dbReference>
<dbReference type="PIRSF" id="PIRSF010631">
    <property type="entry name" value="A-rhamnsds"/>
    <property type="match status" value="1"/>
</dbReference>
<dbReference type="AlphaFoldDB" id="H6N9J2"/>
<gene>
    <name evidence="8" type="ORF">PM3016_1061</name>
</gene>
<evidence type="ECO:0000259" key="6">
    <source>
        <dbReference type="Pfam" id="PF17389"/>
    </source>
</evidence>
<dbReference type="Gene3D" id="2.60.40.10">
    <property type="entry name" value="Immunoglobulins"/>
    <property type="match status" value="1"/>
</dbReference>
<evidence type="ECO:0000259" key="5">
    <source>
        <dbReference type="Pfam" id="PF08531"/>
    </source>
</evidence>
<dbReference type="PANTHER" id="PTHR33307">
    <property type="entry name" value="ALPHA-RHAMNOSIDASE (EUROFUNG)"/>
    <property type="match status" value="1"/>
</dbReference>
<dbReference type="PANTHER" id="PTHR33307:SF6">
    <property type="entry name" value="ALPHA-RHAMNOSIDASE (EUROFUNG)-RELATED"/>
    <property type="match status" value="1"/>
</dbReference>
<feature type="domain" description="Alpha-L-rhamnosidase concanavalin-like" evidence="4">
    <location>
        <begin position="333"/>
        <end position="435"/>
    </location>
</feature>
<dbReference type="GO" id="GO:0005975">
    <property type="term" value="P:carbohydrate metabolic process"/>
    <property type="evidence" value="ECO:0007669"/>
    <property type="project" value="InterPro"/>
</dbReference>
<feature type="domain" description="Alpha-L-rhamnosidase C-terminal" evidence="7">
    <location>
        <begin position="790"/>
        <end position="855"/>
    </location>
</feature>
<dbReference type="InterPro" id="IPR008902">
    <property type="entry name" value="Rhamnosid_concanavalin"/>
</dbReference>
<dbReference type="InterPro" id="IPR012341">
    <property type="entry name" value="6hp_glycosidase-like_sf"/>
</dbReference>
<dbReference type="SUPFAM" id="SSF49265">
    <property type="entry name" value="Fibronectin type III"/>
    <property type="match status" value="1"/>
</dbReference>
<dbReference type="Pfam" id="PF17390">
    <property type="entry name" value="Bac_rhamnosid_C"/>
    <property type="match status" value="1"/>
</dbReference>